<reference evidence="1" key="1">
    <citation type="submission" date="2018-02" db="EMBL/GenBank/DDBJ databases">
        <title>Rhizophora mucronata_Transcriptome.</title>
        <authorList>
            <person name="Meera S.P."/>
            <person name="Sreeshan A."/>
            <person name="Augustine A."/>
        </authorList>
    </citation>
    <scope>NUCLEOTIDE SEQUENCE</scope>
    <source>
        <tissue evidence="1">Leaf</tissue>
    </source>
</reference>
<organism evidence="1">
    <name type="scientific">Rhizophora mucronata</name>
    <name type="common">Asiatic mangrove</name>
    <dbReference type="NCBI Taxonomy" id="61149"/>
    <lineage>
        <taxon>Eukaryota</taxon>
        <taxon>Viridiplantae</taxon>
        <taxon>Streptophyta</taxon>
        <taxon>Embryophyta</taxon>
        <taxon>Tracheophyta</taxon>
        <taxon>Spermatophyta</taxon>
        <taxon>Magnoliopsida</taxon>
        <taxon>eudicotyledons</taxon>
        <taxon>Gunneridae</taxon>
        <taxon>Pentapetalae</taxon>
        <taxon>rosids</taxon>
        <taxon>fabids</taxon>
        <taxon>Malpighiales</taxon>
        <taxon>Rhizophoraceae</taxon>
        <taxon>Rhizophora</taxon>
    </lineage>
</organism>
<evidence type="ECO:0000313" key="1">
    <source>
        <dbReference type="EMBL" id="MBX69759.1"/>
    </source>
</evidence>
<dbReference type="EMBL" id="GGEC01089275">
    <property type="protein sequence ID" value="MBX69759.1"/>
    <property type="molecule type" value="Transcribed_RNA"/>
</dbReference>
<accession>A0A2P2QRW5</accession>
<name>A0A2P2QRW5_RHIMU</name>
<dbReference type="AlphaFoldDB" id="A0A2P2QRW5"/>
<protein>
    <submittedName>
        <fullName evidence="1">Uncharacterized protein</fullName>
    </submittedName>
</protein>
<sequence>MHTLLYLQHFLSRVDFNLCFKLGG</sequence>
<proteinExistence type="predicted"/>